<feature type="compositionally biased region" description="Basic and acidic residues" evidence="1">
    <location>
        <begin position="1"/>
        <end position="21"/>
    </location>
</feature>
<evidence type="ECO:0000256" key="1">
    <source>
        <dbReference type="SAM" id="MobiDB-lite"/>
    </source>
</evidence>
<dbReference type="RefSeq" id="XP_011641608.1">
    <property type="nucleotide sequence ID" value="XM_011643306.2"/>
</dbReference>
<feature type="compositionally biased region" description="Basic residues" evidence="1">
    <location>
        <begin position="76"/>
        <end position="85"/>
    </location>
</feature>
<sequence>MDDDSHSGWSTRQRDANDDTRFATQREVPVPEHKSRSRVNPPFPLAASDPCYPPVTKSCGQRVTVVADGDGSRSSARSRRWSKKCGHTEGAARRANHRSTKKKKKKKKKKKEEAEKKNRFDRFGLLFT</sequence>
<organism evidence="2 3">
    <name type="scientific">Pogonomyrmex barbatus</name>
    <name type="common">red harvester ant</name>
    <dbReference type="NCBI Taxonomy" id="144034"/>
    <lineage>
        <taxon>Eukaryota</taxon>
        <taxon>Metazoa</taxon>
        <taxon>Ecdysozoa</taxon>
        <taxon>Arthropoda</taxon>
        <taxon>Hexapoda</taxon>
        <taxon>Insecta</taxon>
        <taxon>Pterygota</taxon>
        <taxon>Neoptera</taxon>
        <taxon>Endopterygota</taxon>
        <taxon>Hymenoptera</taxon>
        <taxon>Apocrita</taxon>
        <taxon>Aculeata</taxon>
        <taxon>Formicoidea</taxon>
        <taxon>Formicidae</taxon>
        <taxon>Myrmicinae</taxon>
        <taxon>Pogonomyrmex</taxon>
    </lineage>
</organism>
<gene>
    <name evidence="3 4 5" type="primary">LOC105430008</name>
</gene>
<dbReference type="Proteomes" id="UP000504615">
    <property type="component" value="Unplaced"/>
</dbReference>
<name>A0A6I9WPU1_9HYME</name>
<reference evidence="3 4" key="1">
    <citation type="submission" date="2025-04" db="UniProtKB">
        <authorList>
            <consortium name="RefSeq"/>
        </authorList>
    </citation>
    <scope>IDENTIFICATION</scope>
</reference>
<dbReference type="AlphaFoldDB" id="A0A6I9WPU1"/>
<keyword evidence="2" id="KW-1185">Reference proteome</keyword>
<evidence type="ECO:0000313" key="3">
    <source>
        <dbReference type="RefSeq" id="XP_011641608.1"/>
    </source>
</evidence>
<protein>
    <submittedName>
        <fullName evidence="3 4">Uncharacterized protein LOC105430008</fullName>
    </submittedName>
</protein>
<evidence type="ECO:0000313" key="2">
    <source>
        <dbReference type="Proteomes" id="UP000504615"/>
    </source>
</evidence>
<evidence type="ECO:0000313" key="4">
    <source>
        <dbReference type="RefSeq" id="XP_025074834.1"/>
    </source>
</evidence>
<feature type="compositionally biased region" description="Basic and acidic residues" evidence="1">
    <location>
        <begin position="111"/>
        <end position="122"/>
    </location>
</feature>
<dbReference type="GeneID" id="105430008"/>
<dbReference type="RefSeq" id="XP_025074835.1">
    <property type="nucleotide sequence ID" value="XM_025219050.1"/>
</dbReference>
<feature type="compositionally biased region" description="Basic residues" evidence="1">
    <location>
        <begin position="94"/>
        <end position="110"/>
    </location>
</feature>
<feature type="region of interest" description="Disordered" evidence="1">
    <location>
        <begin position="1"/>
        <end position="52"/>
    </location>
</feature>
<dbReference type="KEGG" id="pbar:105430008"/>
<evidence type="ECO:0000313" key="5">
    <source>
        <dbReference type="RefSeq" id="XP_025074835.1"/>
    </source>
</evidence>
<accession>A0A6I9WPU1</accession>
<proteinExistence type="predicted"/>
<dbReference type="RefSeq" id="XP_025074834.1">
    <property type="nucleotide sequence ID" value="XM_025219049.1"/>
</dbReference>
<feature type="region of interest" description="Disordered" evidence="1">
    <location>
        <begin position="64"/>
        <end position="128"/>
    </location>
</feature>